<gene>
    <name evidence="1" type="ORF">OUY18_03570</name>
</gene>
<dbReference type="RefSeq" id="WP_268057344.1">
    <property type="nucleotide sequence ID" value="NZ_JAPOHA010000003.1"/>
</dbReference>
<evidence type="ECO:0000313" key="1">
    <source>
        <dbReference type="EMBL" id="MCY1713336.1"/>
    </source>
</evidence>
<reference evidence="1 2" key="1">
    <citation type="submission" date="2022-11" db="EMBL/GenBank/DDBJ databases">
        <authorList>
            <person name="Caiyu Z."/>
        </authorList>
    </citation>
    <scope>NUCLEOTIDE SEQUENCE [LARGE SCALE GENOMIC DNA]</scope>
    <source>
        <strain evidence="1 2">YR-4</strain>
    </source>
</reference>
<organism evidence="1 2">
    <name type="scientific">Caproiciproducens galactitolivorans</name>
    <dbReference type="NCBI Taxonomy" id="642589"/>
    <lineage>
        <taxon>Bacteria</taxon>
        <taxon>Bacillati</taxon>
        <taxon>Bacillota</taxon>
        <taxon>Clostridia</taxon>
        <taxon>Eubacteriales</taxon>
        <taxon>Acutalibacteraceae</taxon>
        <taxon>Caproiciproducens</taxon>
    </lineage>
</organism>
<name>A0ABT4BTT5_9FIRM</name>
<evidence type="ECO:0000313" key="2">
    <source>
        <dbReference type="Proteomes" id="UP001082703"/>
    </source>
</evidence>
<dbReference type="EMBL" id="JAPOHA010000003">
    <property type="protein sequence ID" value="MCY1713336.1"/>
    <property type="molecule type" value="Genomic_DNA"/>
</dbReference>
<evidence type="ECO:0008006" key="3">
    <source>
        <dbReference type="Google" id="ProtNLM"/>
    </source>
</evidence>
<accession>A0ABT4BTT5</accession>
<proteinExistence type="predicted"/>
<protein>
    <recommendedName>
        <fullName evidence="3">DUF4825 domain-containing protein</fullName>
    </recommendedName>
</protein>
<keyword evidence="2" id="KW-1185">Reference proteome</keyword>
<dbReference type="Proteomes" id="UP001082703">
    <property type="component" value="Unassembled WGS sequence"/>
</dbReference>
<sequence>MKRDWLNWKWITALVLLVLSAYWLYFTQPVQAKEALNGKPVAQIVLTRTVSTPGANGGSVFTSVYTDNPTEIQKLIDFLNAYPCGRMIRNPLGVSSFAYQKTTTYSVSLDYKNGKGVFKRLSYEVYPEGRVNVTGWKKDWNQSSVLCRVGRIGSQKTIQFYNRLSSMFEEKLKDTVWQKAE</sequence>
<comment type="caution">
    <text evidence="1">The sequence shown here is derived from an EMBL/GenBank/DDBJ whole genome shotgun (WGS) entry which is preliminary data.</text>
</comment>